<dbReference type="Gene3D" id="3.30.160.60">
    <property type="entry name" value="Classic Zinc Finger"/>
    <property type="match status" value="1"/>
</dbReference>
<dbReference type="PROSITE" id="PS50089">
    <property type="entry name" value="ZF_RING_2"/>
    <property type="match status" value="1"/>
</dbReference>
<dbReference type="Pfam" id="PF00643">
    <property type="entry name" value="zf-B_box"/>
    <property type="match status" value="1"/>
</dbReference>
<dbReference type="PANTHER" id="PTHR24103">
    <property type="entry name" value="E3 UBIQUITIN-PROTEIN LIGASE TRIM"/>
    <property type="match status" value="1"/>
</dbReference>
<dbReference type="Pfam" id="PF15227">
    <property type="entry name" value="zf-C3HC4_4"/>
    <property type="match status" value="1"/>
</dbReference>
<evidence type="ECO:0000256" key="4">
    <source>
        <dbReference type="PROSITE-ProRule" id="PRU00175"/>
    </source>
</evidence>
<organism evidence="6 7">
    <name type="scientific">Platysternon megacephalum</name>
    <name type="common">big-headed turtle</name>
    <dbReference type="NCBI Taxonomy" id="55544"/>
    <lineage>
        <taxon>Eukaryota</taxon>
        <taxon>Metazoa</taxon>
        <taxon>Chordata</taxon>
        <taxon>Craniata</taxon>
        <taxon>Vertebrata</taxon>
        <taxon>Euteleostomi</taxon>
        <taxon>Archelosauria</taxon>
        <taxon>Testudinata</taxon>
        <taxon>Testudines</taxon>
        <taxon>Cryptodira</taxon>
        <taxon>Durocryptodira</taxon>
        <taxon>Testudinoidea</taxon>
        <taxon>Platysternidae</taxon>
        <taxon>Platysternon</taxon>
    </lineage>
</organism>
<dbReference type="InterPro" id="IPR001841">
    <property type="entry name" value="Znf_RING"/>
</dbReference>
<dbReference type="Gene3D" id="3.30.40.10">
    <property type="entry name" value="Zinc/RING finger domain, C3HC4 (zinc finger)"/>
    <property type="match status" value="1"/>
</dbReference>
<gene>
    <name evidence="6" type="ORF">DR999_PMT22121</name>
</gene>
<evidence type="ECO:0000256" key="2">
    <source>
        <dbReference type="ARBA" id="ARBA00022771"/>
    </source>
</evidence>
<dbReference type="SMART" id="SM00184">
    <property type="entry name" value="RING"/>
    <property type="match status" value="1"/>
</dbReference>
<name>A0A4D9DEZ5_9SAUR</name>
<keyword evidence="2 4" id="KW-0863">Zinc-finger</keyword>
<dbReference type="STRING" id="55544.A0A4D9DEZ5"/>
<dbReference type="InterPro" id="IPR013083">
    <property type="entry name" value="Znf_RING/FYVE/PHD"/>
</dbReference>
<dbReference type="InterPro" id="IPR000315">
    <property type="entry name" value="Znf_B-box"/>
</dbReference>
<dbReference type="SUPFAM" id="SSF57850">
    <property type="entry name" value="RING/U-box"/>
    <property type="match status" value="1"/>
</dbReference>
<dbReference type="GO" id="GO:0008270">
    <property type="term" value="F:zinc ion binding"/>
    <property type="evidence" value="ECO:0007669"/>
    <property type="project" value="UniProtKB-KW"/>
</dbReference>
<dbReference type="InterPro" id="IPR050143">
    <property type="entry name" value="TRIM/RBCC"/>
</dbReference>
<dbReference type="OrthoDB" id="9049620at2759"/>
<proteinExistence type="predicted"/>
<dbReference type="EMBL" id="QXTE01000788">
    <property type="protein sequence ID" value="TFJ96115.1"/>
    <property type="molecule type" value="Genomic_DNA"/>
</dbReference>
<evidence type="ECO:0000313" key="6">
    <source>
        <dbReference type="EMBL" id="TFJ96115.1"/>
    </source>
</evidence>
<comment type="caution">
    <text evidence="6">The sequence shown here is derived from an EMBL/GenBank/DDBJ whole genome shotgun (WGS) entry which is preliminary data.</text>
</comment>
<sequence length="158" mass="17755">MARWKSSSKQGPRPRPCGAAYSSPALVAAEVEKLHNAAKCPICHDYFQEPVSIHCGPSFCRACISQCWGESEPNFSCPLCRGTALQRSQRPNWQLGDLVEGVKPLKEPEGDQVLGKHRKSLKWFCEEDQTLVCMVCKRSLHTALTGWFPSRRLPRSTR</sequence>
<dbReference type="AlphaFoldDB" id="A0A4D9DEZ5"/>
<evidence type="ECO:0000313" key="7">
    <source>
        <dbReference type="Proteomes" id="UP000297703"/>
    </source>
</evidence>
<evidence type="ECO:0000256" key="1">
    <source>
        <dbReference type="ARBA" id="ARBA00022723"/>
    </source>
</evidence>
<keyword evidence="1" id="KW-0479">Metal-binding</keyword>
<dbReference type="Proteomes" id="UP000297703">
    <property type="component" value="Unassembled WGS sequence"/>
</dbReference>
<feature type="domain" description="RING-type" evidence="5">
    <location>
        <begin position="40"/>
        <end position="81"/>
    </location>
</feature>
<dbReference type="SUPFAM" id="SSF57845">
    <property type="entry name" value="B-box zinc-binding domain"/>
    <property type="match status" value="1"/>
</dbReference>
<evidence type="ECO:0000256" key="3">
    <source>
        <dbReference type="ARBA" id="ARBA00022833"/>
    </source>
</evidence>
<protein>
    <submittedName>
        <fullName evidence="6">N-acetylglucosamine-6-sulfatase-like</fullName>
    </submittedName>
</protein>
<accession>A0A4D9DEZ5</accession>
<keyword evidence="7" id="KW-1185">Reference proteome</keyword>
<keyword evidence="3" id="KW-0862">Zinc</keyword>
<reference evidence="6 7" key="1">
    <citation type="submission" date="2019-04" db="EMBL/GenBank/DDBJ databases">
        <title>Draft genome of the big-headed turtle Platysternon megacephalum.</title>
        <authorList>
            <person name="Gong S."/>
        </authorList>
    </citation>
    <scope>NUCLEOTIDE SEQUENCE [LARGE SCALE GENOMIC DNA]</scope>
    <source>
        <strain evidence="6">DO16091913</strain>
        <tissue evidence="6">Muscle</tissue>
    </source>
</reference>
<reference evidence="6 7" key="2">
    <citation type="submission" date="2019-04" db="EMBL/GenBank/DDBJ databases">
        <title>The genome sequence of big-headed turtle.</title>
        <authorList>
            <person name="Gong S."/>
        </authorList>
    </citation>
    <scope>NUCLEOTIDE SEQUENCE [LARGE SCALE GENOMIC DNA]</scope>
    <source>
        <strain evidence="6">DO16091913</strain>
        <tissue evidence="6">Muscle</tissue>
    </source>
</reference>
<evidence type="ECO:0000259" key="5">
    <source>
        <dbReference type="PROSITE" id="PS50089"/>
    </source>
</evidence>